<name>A0A8T0V5L3_PANVG</name>
<proteinExistence type="predicted"/>
<gene>
    <name evidence="1" type="ORF">PVAP13_3KG413527</name>
</gene>
<keyword evidence="2" id="KW-1185">Reference proteome</keyword>
<dbReference type="Proteomes" id="UP000823388">
    <property type="component" value="Chromosome 3K"/>
</dbReference>
<dbReference type="AlphaFoldDB" id="A0A8T0V5L3"/>
<protein>
    <submittedName>
        <fullName evidence="1">Uncharacterized protein</fullName>
    </submittedName>
</protein>
<evidence type="ECO:0000313" key="2">
    <source>
        <dbReference type="Proteomes" id="UP000823388"/>
    </source>
</evidence>
<sequence>MHVSISDSLLCVSRAPIWIPWLHCIVFPLHFLDDYICVQVEQNKITLPLLRGIRILLLQASWMAKIALYGKYVCRPTRKQIILLAIIGSVFARPVSCSGSLRPWIHLGFVLITEPGREEELKRWGPGAIRRPHRL</sequence>
<comment type="caution">
    <text evidence="1">The sequence shown here is derived from an EMBL/GenBank/DDBJ whole genome shotgun (WGS) entry which is preliminary data.</text>
</comment>
<dbReference type="EMBL" id="CM029041">
    <property type="protein sequence ID" value="KAG2628786.1"/>
    <property type="molecule type" value="Genomic_DNA"/>
</dbReference>
<organism evidence="1 2">
    <name type="scientific">Panicum virgatum</name>
    <name type="common">Blackwell switchgrass</name>
    <dbReference type="NCBI Taxonomy" id="38727"/>
    <lineage>
        <taxon>Eukaryota</taxon>
        <taxon>Viridiplantae</taxon>
        <taxon>Streptophyta</taxon>
        <taxon>Embryophyta</taxon>
        <taxon>Tracheophyta</taxon>
        <taxon>Spermatophyta</taxon>
        <taxon>Magnoliopsida</taxon>
        <taxon>Liliopsida</taxon>
        <taxon>Poales</taxon>
        <taxon>Poaceae</taxon>
        <taxon>PACMAD clade</taxon>
        <taxon>Panicoideae</taxon>
        <taxon>Panicodae</taxon>
        <taxon>Paniceae</taxon>
        <taxon>Panicinae</taxon>
        <taxon>Panicum</taxon>
        <taxon>Panicum sect. Hiantes</taxon>
    </lineage>
</organism>
<evidence type="ECO:0000313" key="1">
    <source>
        <dbReference type="EMBL" id="KAG2628786.1"/>
    </source>
</evidence>
<reference evidence="1" key="1">
    <citation type="submission" date="2020-05" db="EMBL/GenBank/DDBJ databases">
        <title>WGS assembly of Panicum virgatum.</title>
        <authorList>
            <person name="Lovell J.T."/>
            <person name="Jenkins J."/>
            <person name="Shu S."/>
            <person name="Juenger T.E."/>
            <person name="Schmutz J."/>
        </authorList>
    </citation>
    <scope>NUCLEOTIDE SEQUENCE</scope>
    <source>
        <strain evidence="1">AP13</strain>
    </source>
</reference>
<accession>A0A8T0V5L3</accession>